<reference evidence="1 2" key="1">
    <citation type="submission" date="2017-11" db="EMBL/GenBank/DDBJ databases">
        <title>Complete genome sequence of Herbaspirillum rubrisubalbicans DSM 11543.</title>
        <authorList>
            <person name="Chen M."/>
            <person name="An Q."/>
        </authorList>
    </citation>
    <scope>NUCLEOTIDE SEQUENCE [LARGE SCALE GENOMIC DNA]</scope>
    <source>
        <strain evidence="1 2">DSM 11543</strain>
    </source>
</reference>
<gene>
    <name evidence="1" type="ORF">RC54_03830</name>
</gene>
<dbReference type="RefSeq" id="WP_061789278.1">
    <property type="nucleotide sequence ID" value="NZ_CP024996.1"/>
</dbReference>
<name>A0AAD0XEF0_9BURK</name>
<evidence type="ECO:0000313" key="2">
    <source>
        <dbReference type="Proteomes" id="UP000269199"/>
    </source>
</evidence>
<sequence>MKTAIILTHAAFDRPKVVNPIFRGPKKGCLNLGKLRRQLRATQHWEFHGSRQGDQAPANAIRPPCPDLEHLQELYQTADEKGADWILSSVEFAVQAEEKRRKGVAK</sequence>
<dbReference type="AlphaFoldDB" id="A0AAD0XEF0"/>
<protein>
    <submittedName>
        <fullName evidence="1">Uncharacterized protein</fullName>
    </submittedName>
</protein>
<dbReference type="EMBL" id="CP024996">
    <property type="protein sequence ID" value="AYR23001.1"/>
    <property type="molecule type" value="Genomic_DNA"/>
</dbReference>
<organism evidence="1 2">
    <name type="scientific">Herbaspirillum rubrisubalbicans</name>
    <dbReference type="NCBI Taxonomy" id="80842"/>
    <lineage>
        <taxon>Bacteria</taxon>
        <taxon>Pseudomonadati</taxon>
        <taxon>Pseudomonadota</taxon>
        <taxon>Betaproteobacteria</taxon>
        <taxon>Burkholderiales</taxon>
        <taxon>Oxalobacteraceae</taxon>
        <taxon>Herbaspirillum</taxon>
    </lineage>
</organism>
<proteinExistence type="predicted"/>
<evidence type="ECO:0000313" key="1">
    <source>
        <dbReference type="EMBL" id="AYR23001.1"/>
    </source>
</evidence>
<dbReference type="Proteomes" id="UP000269199">
    <property type="component" value="Chromosome"/>
</dbReference>
<accession>A0AAD0XEF0</accession>